<reference evidence="1 2" key="1">
    <citation type="submission" date="2016-05" db="EMBL/GenBank/DDBJ databases">
        <title>Microbial solvent formation.</title>
        <authorList>
            <person name="Poehlein A."/>
            <person name="Montoya Solano J.D."/>
            <person name="Flitsch S."/>
            <person name="Krabben P."/>
            <person name="Duerre P."/>
            <person name="Daniel R."/>
        </authorList>
    </citation>
    <scope>NUCLEOTIDE SEQUENCE [LARGE SCALE GENOMIC DNA]</scope>
    <source>
        <strain evidence="1 2">L1-8</strain>
    </source>
</reference>
<evidence type="ECO:0008006" key="3">
    <source>
        <dbReference type="Google" id="ProtNLM"/>
    </source>
</evidence>
<dbReference type="Proteomes" id="UP000191154">
    <property type="component" value="Unassembled WGS sequence"/>
</dbReference>
<accession>A0A1S8MZE7</accession>
<dbReference type="Gene3D" id="3.40.1440.10">
    <property type="entry name" value="GIY-YIG endonuclease"/>
    <property type="match status" value="1"/>
</dbReference>
<gene>
    <name evidence="1" type="ORF">CLOSAC_37120</name>
</gene>
<evidence type="ECO:0000313" key="1">
    <source>
        <dbReference type="EMBL" id="OOM09431.1"/>
    </source>
</evidence>
<dbReference type="EMBL" id="LZYZ01000007">
    <property type="protein sequence ID" value="OOM09431.1"/>
    <property type="molecule type" value="Genomic_DNA"/>
</dbReference>
<sequence length="160" mass="19091">MENNNTNENHSVKWLHAKENIFIDEKILDWHNIVRGIYGIFIKCIGENKKCVYVGRSISIYDRMFNSENGHIAKMKEKEHFISELNKASEDSQIKVFIEILEEVDFEFDDYHKDMQRLASAENYYIDRYQSRNQSLNQVPEGTKMTKEEWEVRKNASYNL</sequence>
<dbReference type="InterPro" id="IPR035901">
    <property type="entry name" value="GIY-YIG_endonuc_sf"/>
</dbReference>
<dbReference type="RefSeq" id="WP_077866737.1">
    <property type="nucleotide sequence ID" value="NZ_LZYZ01000007.1"/>
</dbReference>
<evidence type="ECO:0000313" key="2">
    <source>
        <dbReference type="Proteomes" id="UP000191154"/>
    </source>
</evidence>
<comment type="caution">
    <text evidence="1">The sequence shown here is derived from an EMBL/GenBank/DDBJ whole genome shotgun (WGS) entry which is preliminary data.</text>
</comment>
<organism evidence="1 2">
    <name type="scientific">Clostridium saccharobutylicum</name>
    <dbReference type="NCBI Taxonomy" id="169679"/>
    <lineage>
        <taxon>Bacteria</taxon>
        <taxon>Bacillati</taxon>
        <taxon>Bacillota</taxon>
        <taxon>Clostridia</taxon>
        <taxon>Eubacteriales</taxon>
        <taxon>Clostridiaceae</taxon>
        <taxon>Clostridium</taxon>
    </lineage>
</organism>
<dbReference type="AlphaFoldDB" id="A0A1S8MZE7"/>
<proteinExistence type="predicted"/>
<protein>
    <recommendedName>
        <fullName evidence="3">GIY-YIG domain-containing protein</fullName>
    </recommendedName>
</protein>
<dbReference type="SUPFAM" id="SSF82771">
    <property type="entry name" value="GIY-YIG endonuclease"/>
    <property type="match status" value="1"/>
</dbReference>
<name>A0A1S8MZE7_CLOSA</name>